<evidence type="ECO:0000256" key="1">
    <source>
        <dbReference type="SAM" id="SignalP"/>
    </source>
</evidence>
<sequence>MNGYVYFIACMVLRLVSMFAWHHGSKELLYLTNQFEFGLTAPFAARFHLHLREAAQRSSITFASTDQGVGISGTNARIKA</sequence>
<keyword evidence="3" id="KW-1185">Reference proteome</keyword>
<accession>A0A0C2WBJ5</accession>
<dbReference type="OrthoDB" id="3248253at2759"/>
<dbReference type="HOGENOM" id="CLU_2591292_0_0_1"/>
<gene>
    <name evidence="2" type="ORF">M408DRAFT_250469</name>
</gene>
<organism evidence="2 3">
    <name type="scientific">Serendipita vermifera MAFF 305830</name>
    <dbReference type="NCBI Taxonomy" id="933852"/>
    <lineage>
        <taxon>Eukaryota</taxon>
        <taxon>Fungi</taxon>
        <taxon>Dikarya</taxon>
        <taxon>Basidiomycota</taxon>
        <taxon>Agaricomycotina</taxon>
        <taxon>Agaricomycetes</taxon>
        <taxon>Sebacinales</taxon>
        <taxon>Serendipitaceae</taxon>
        <taxon>Serendipita</taxon>
    </lineage>
</organism>
<protein>
    <recommendedName>
        <fullName evidence="4">Secreted protein</fullName>
    </recommendedName>
</protein>
<name>A0A0C2WBJ5_SERVB</name>
<dbReference type="EMBL" id="KN824332">
    <property type="protein sequence ID" value="KIM23793.1"/>
    <property type="molecule type" value="Genomic_DNA"/>
</dbReference>
<dbReference type="Proteomes" id="UP000054097">
    <property type="component" value="Unassembled WGS sequence"/>
</dbReference>
<evidence type="ECO:0000313" key="3">
    <source>
        <dbReference type="Proteomes" id="UP000054097"/>
    </source>
</evidence>
<proteinExistence type="predicted"/>
<evidence type="ECO:0008006" key="4">
    <source>
        <dbReference type="Google" id="ProtNLM"/>
    </source>
</evidence>
<dbReference type="AlphaFoldDB" id="A0A0C2WBJ5"/>
<reference evidence="3" key="2">
    <citation type="submission" date="2015-01" db="EMBL/GenBank/DDBJ databases">
        <title>Evolutionary Origins and Diversification of the Mycorrhizal Mutualists.</title>
        <authorList>
            <consortium name="DOE Joint Genome Institute"/>
            <consortium name="Mycorrhizal Genomics Consortium"/>
            <person name="Kohler A."/>
            <person name="Kuo A."/>
            <person name="Nagy L.G."/>
            <person name="Floudas D."/>
            <person name="Copeland A."/>
            <person name="Barry K.W."/>
            <person name="Cichocki N."/>
            <person name="Veneault-Fourrey C."/>
            <person name="LaButti K."/>
            <person name="Lindquist E.A."/>
            <person name="Lipzen A."/>
            <person name="Lundell T."/>
            <person name="Morin E."/>
            <person name="Murat C."/>
            <person name="Riley R."/>
            <person name="Ohm R."/>
            <person name="Sun H."/>
            <person name="Tunlid A."/>
            <person name="Henrissat B."/>
            <person name="Grigoriev I.V."/>
            <person name="Hibbett D.S."/>
            <person name="Martin F."/>
        </authorList>
    </citation>
    <scope>NUCLEOTIDE SEQUENCE [LARGE SCALE GENOMIC DNA]</scope>
    <source>
        <strain evidence="3">MAFF 305830</strain>
    </source>
</reference>
<keyword evidence="1" id="KW-0732">Signal</keyword>
<reference evidence="2 3" key="1">
    <citation type="submission" date="2014-04" db="EMBL/GenBank/DDBJ databases">
        <authorList>
            <consortium name="DOE Joint Genome Institute"/>
            <person name="Kuo A."/>
            <person name="Zuccaro A."/>
            <person name="Kohler A."/>
            <person name="Nagy L.G."/>
            <person name="Floudas D."/>
            <person name="Copeland A."/>
            <person name="Barry K.W."/>
            <person name="Cichocki N."/>
            <person name="Veneault-Fourrey C."/>
            <person name="LaButti K."/>
            <person name="Lindquist E.A."/>
            <person name="Lipzen A."/>
            <person name="Lundell T."/>
            <person name="Morin E."/>
            <person name="Murat C."/>
            <person name="Sun H."/>
            <person name="Tunlid A."/>
            <person name="Henrissat B."/>
            <person name="Grigoriev I.V."/>
            <person name="Hibbett D.S."/>
            <person name="Martin F."/>
            <person name="Nordberg H.P."/>
            <person name="Cantor M.N."/>
            <person name="Hua S.X."/>
        </authorList>
    </citation>
    <scope>NUCLEOTIDE SEQUENCE [LARGE SCALE GENOMIC DNA]</scope>
    <source>
        <strain evidence="2 3">MAFF 305830</strain>
    </source>
</reference>
<evidence type="ECO:0000313" key="2">
    <source>
        <dbReference type="EMBL" id="KIM23793.1"/>
    </source>
</evidence>
<feature type="chain" id="PRO_5002157911" description="Secreted protein" evidence="1">
    <location>
        <begin position="19"/>
        <end position="80"/>
    </location>
</feature>
<feature type="signal peptide" evidence="1">
    <location>
        <begin position="1"/>
        <end position="18"/>
    </location>
</feature>